<dbReference type="AlphaFoldDB" id="A0A4D6L600"/>
<protein>
    <recommendedName>
        <fullName evidence="4">protein-serine/threonine phosphatase</fullName>
        <ecNumber evidence="4">3.1.3.16</ecNumber>
    </recommendedName>
</protein>
<keyword evidence="9" id="KW-0464">Manganese</keyword>
<evidence type="ECO:0000256" key="8">
    <source>
        <dbReference type="ARBA" id="ARBA00022912"/>
    </source>
</evidence>
<dbReference type="InterPro" id="IPR036457">
    <property type="entry name" value="PPM-type-like_dom_sf"/>
</dbReference>
<accession>A0A4D6L600</accession>
<dbReference type="InterPro" id="IPR015655">
    <property type="entry name" value="PP2C"/>
</dbReference>
<organism evidence="14 15">
    <name type="scientific">Vigna unguiculata</name>
    <name type="common">Cowpea</name>
    <dbReference type="NCBI Taxonomy" id="3917"/>
    <lineage>
        <taxon>Eukaryota</taxon>
        <taxon>Viridiplantae</taxon>
        <taxon>Streptophyta</taxon>
        <taxon>Embryophyta</taxon>
        <taxon>Tracheophyta</taxon>
        <taxon>Spermatophyta</taxon>
        <taxon>Magnoliopsida</taxon>
        <taxon>eudicotyledons</taxon>
        <taxon>Gunneridae</taxon>
        <taxon>Pentapetalae</taxon>
        <taxon>rosids</taxon>
        <taxon>fabids</taxon>
        <taxon>Fabales</taxon>
        <taxon>Fabaceae</taxon>
        <taxon>Papilionoideae</taxon>
        <taxon>50 kb inversion clade</taxon>
        <taxon>NPAAA clade</taxon>
        <taxon>indigoferoid/millettioid clade</taxon>
        <taxon>Phaseoleae</taxon>
        <taxon>Vigna</taxon>
    </lineage>
</organism>
<comment type="catalytic activity">
    <reaction evidence="11">
        <text>O-phospho-L-threonyl-[protein] + H2O = L-threonyl-[protein] + phosphate</text>
        <dbReference type="Rhea" id="RHEA:47004"/>
        <dbReference type="Rhea" id="RHEA-COMP:11060"/>
        <dbReference type="Rhea" id="RHEA-COMP:11605"/>
        <dbReference type="ChEBI" id="CHEBI:15377"/>
        <dbReference type="ChEBI" id="CHEBI:30013"/>
        <dbReference type="ChEBI" id="CHEBI:43474"/>
        <dbReference type="ChEBI" id="CHEBI:61977"/>
        <dbReference type="EC" id="3.1.3.16"/>
    </reaction>
</comment>
<gene>
    <name evidence="14" type="ORF">DEO72_LG2g4278</name>
</gene>
<dbReference type="CDD" id="cd00143">
    <property type="entry name" value="PP2Cc"/>
    <property type="match status" value="1"/>
</dbReference>
<evidence type="ECO:0000313" key="14">
    <source>
        <dbReference type="EMBL" id="QCD83929.1"/>
    </source>
</evidence>
<dbReference type="EMBL" id="CP039346">
    <property type="protein sequence ID" value="QCD83929.1"/>
    <property type="molecule type" value="Genomic_DNA"/>
</dbReference>
<feature type="domain" description="PPM-type phosphatase" evidence="13">
    <location>
        <begin position="271"/>
        <end position="517"/>
    </location>
</feature>
<keyword evidence="7" id="KW-0460">Magnesium</keyword>
<dbReference type="FunFam" id="3.60.40.10:FF:000010">
    <property type="entry name" value="Probable protein phosphatase 2C 39"/>
    <property type="match status" value="1"/>
</dbReference>
<sequence length="517" mass="56851">MQTWFVFVNGWPKSRWVVAPLACGAVASMAGRKRSTAATQRQMAGGKETMAASRELLSGGAPLACDAMSMVGRKTMTVQTVNGGRDRQSTVMRSVTAALTVNGLVSSINWLQGHLHMVFQKYIQIPVSPIAYHASVSFSVSTTAIVIPQLLKSELSKDKVMPQTNMKKAKSNLHKRKSSLISDGHPSAFKQPEGNTIREENYNEDEDKNVIGKYMIKEKAGGEYDAVDDYQDNADYLPEDKGPNTTEEQPHKGMVTRYSDEKNNPSTRHFIHGYHLIQGQMNHGMEDYIFAQHRNLDGYDLGLYAIFDGHSGHEVAKYLRNHLFENILSEPGFWENPVQAIKKACKATDDEVLENVADSRGGSTAVAAILVNGVKLLVANVGDSRAISCKNGRANPLTVDHDPEKEKALVESRGGFVSERPGNVPRVDGQLAMTRAFGDGKLKKHITAEPDVTIEKIDEDTEFIILASDGVWKVMTNQEACDCIKNVDGAEKASKKLIKEAKSLGSYDDISCIVIMF</sequence>
<dbReference type="Gene3D" id="3.60.40.10">
    <property type="entry name" value="PPM-type phosphatase domain"/>
    <property type="match status" value="1"/>
</dbReference>
<dbReference type="InterPro" id="IPR001932">
    <property type="entry name" value="PPM-type_phosphatase-like_dom"/>
</dbReference>
<dbReference type="GO" id="GO:0004722">
    <property type="term" value="F:protein serine/threonine phosphatase activity"/>
    <property type="evidence" value="ECO:0007669"/>
    <property type="project" value="UniProtKB-EC"/>
</dbReference>
<dbReference type="EC" id="3.1.3.16" evidence="4"/>
<comment type="catalytic activity">
    <reaction evidence="10">
        <text>O-phospho-L-seryl-[protein] + H2O = L-seryl-[protein] + phosphate</text>
        <dbReference type="Rhea" id="RHEA:20629"/>
        <dbReference type="Rhea" id="RHEA-COMP:9863"/>
        <dbReference type="Rhea" id="RHEA-COMP:11604"/>
        <dbReference type="ChEBI" id="CHEBI:15377"/>
        <dbReference type="ChEBI" id="CHEBI:29999"/>
        <dbReference type="ChEBI" id="CHEBI:43474"/>
        <dbReference type="ChEBI" id="CHEBI:83421"/>
        <dbReference type="EC" id="3.1.3.16"/>
    </reaction>
</comment>
<evidence type="ECO:0000256" key="3">
    <source>
        <dbReference type="ARBA" id="ARBA00006702"/>
    </source>
</evidence>
<evidence type="ECO:0000256" key="6">
    <source>
        <dbReference type="ARBA" id="ARBA00022801"/>
    </source>
</evidence>
<dbReference type="Pfam" id="PF00481">
    <property type="entry name" value="PP2C"/>
    <property type="match status" value="1"/>
</dbReference>
<evidence type="ECO:0000256" key="5">
    <source>
        <dbReference type="ARBA" id="ARBA00022723"/>
    </source>
</evidence>
<dbReference type="PROSITE" id="PS51746">
    <property type="entry name" value="PPM_2"/>
    <property type="match status" value="1"/>
</dbReference>
<evidence type="ECO:0000256" key="12">
    <source>
        <dbReference type="SAM" id="MobiDB-lite"/>
    </source>
</evidence>
<evidence type="ECO:0000259" key="13">
    <source>
        <dbReference type="PROSITE" id="PS51746"/>
    </source>
</evidence>
<keyword evidence="5" id="KW-0479">Metal-binding</keyword>
<evidence type="ECO:0000256" key="11">
    <source>
        <dbReference type="ARBA" id="ARBA00048336"/>
    </source>
</evidence>
<evidence type="ECO:0000256" key="4">
    <source>
        <dbReference type="ARBA" id="ARBA00013081"/>
    </source>
</evidence>
<comment type="similarity">
    <text evidence="3">Belongs to the PP2C family.</text>
</comment>
<evidence type="ECO:0000256" key="7">
    <source>
        <dbReference type="ARBA" id="ARBA00022842"/>
    </source>
</evidence>
<dbReference type="Proteomes" id="UP000501690">
    <property type="component" value="Linkage Group LG2"/>
</dbReference>
<keyword evidence="8" id="KW-0904">Protein phosphatase</keyword>
<reference evidence="14 15" key="1">
    <citation type="submission" date="2019-04" db="EMBL/GenBank/DDBJ databases">
        <title>An improved genome assembly and genetic linkage map for asparagus bean, Vigna unguiculata ssp. sesquipedialis.</title>
        <authorList>
            <person name="Xia Q."/>
            <person name="Zhang R."/>
            <person name="Dong Y."/>
        </authorList>
    </citation>
    <scope>NUCLEOTIDE SEQUENCE [LARGE SCALE GENOMIC DNA]</scope>
    <source>
        <tissue evidence="14">Leaf</tissue>
    </source>
</reference>
<name>A0A4D6L600_VIGUN</name>
<evidence type="ECO:0000256" key="2">
    <source>
        <dbReference type="ARBA" id="ARBA00001946"/>
    </source>
</evidence>
<feature type="region of interest" description="Disordered" evidence="12">
    <location>
        <begin position="166"/>
        <end position="193"/>
    </location>
</feature>
<evidence type="ECO:0000256" key="1">
    <source>
        <dbReference type="ARBA" id="ARBA00001936"/>
    </source>
</evidence>
<comment type="cofactor">
    <cofactor evidence="1">
        <name>Mn(2+)</name>
        <dbReference type="ChEBI" id="CHEBI:29035"/>
    </cofactor>
</comment>
<evidence type="ECO:0000313" key="15">
    <source>
        <dbReference type="Proteomes" id="UP000501690"/>
    </source>
</evidence>
<evidence type="ECO:0000256" key="10">
    <source>
        <dbReference type="ARBA" id="ARBA00047761"/>
    </source>
</evidence>
<proteinExistence type="inferred from homology"/>
<dbReference type="SMART" id="SM00332">
    <property type="entry name" value="PP2Cc"/>
    <property type="match status" value="1"/>
</dbReference>
<keyword evidence="6" id="KW-0378">Hydrolase</keyword>
<dbReference type="PANTHER" id="PTHR47992">
    <property type="entry name" value="PROTEIN PHOSPHATASE"/>
    <property type="match status" value="1"/>
</dbReference>
<dbReference type="GO" id="GO:0046872">
    <property type="term" value="F:metal ion binding"/>
    <property type="evidence" value="ECO:0007669"/>
    <property type="project" value="UniProtKB-KW"/>
</dbReference>
<evidence type="ECO:0000256" key="9">
    <source>
        <dbReference type="ARBA" id="ARBA00023211"/>
    </source>
</evidence>
<keyword evidence="15" id="KW-1185">Reference proteome</keyword>
<feature type="compositionally biased region" description="Basic residues" evidence="12">
    <location>
        <begin position="167"/>
        <end position="178"/>
    </location>
</feature>
<dbReference type="SUPFAM" id="SSF81606">
    <property type="entry name" value="PP2C-like"/>
    <property type="match status" value="1"/>
</dbReference>
<comment type="cofactor">
    <cofactor evidence="2">
        <name>Mg(2+)</name>
        <dbReference type="ChEBI" id="CHEBI:18420"/>
    </cofactor>
</comment>